<dbReference type="Proteomes" id="UP001204798">
    <property type="component" value="Unassembled WGS sequence"/>
</dbReference>
<proteinExistence type="predicted"/>
<organism evidence="1 2">
    <name type="scientific">Candidatus Fervidibacter sacchari</name>
    <dbReference type="NCBI Taxonomy" id="1448929"/>
    <lineage>
        <taxon>Bacteria</taxon>
        <taxon>Candidatus Fervidibacterota</taxon>
        <taxon>Candidatus Fervidibacter</taxon>
    </lineage>
</organism>
<evidence type="ECO:0000313" key="2">
    <source>
        <dbReference type="Proteomes" id="UP001204798"/>
    </source>
</evidence>
<accession>A0ABT2ELE4</accession>
<keyword evidence="2" id="KW-1185">Reference proteome</keyword>
<dbReference type="RefSeq" id="WP_259094811.1">
    <property type="nucleotide sequence ID" value="NZ_CP130454.1"/>
</dbReference>
<protein>
    <submittedName>
        <fullName evidence="1">Uncharacterized protein</fullName>
    </submittedName>
</protein>
<sequence>MEREVTEYPLSVLTLPFQCAIMGAAKSDKGGSTNVEKGSLSRL</sequence>
<evidence type="ECO:0000313" key="1">
    <source>
        <dbReference type="EMBL" id="MCS3918772.1"/>
    </source>
</evidence>
<comment type="caution">
    <text evidence="1">The sequence shown here is derived from an EMBL/GenBank/DDBJ whole genome shotgun (WGS) entry which is preliminary data.</text>
</comment>
<reference evidence="1 2" key="1">
    <citation type="submission" date="2022-08" db="EMBL/GenBank/DDBJ databases">
        <title>Bacterial and archaeal communities from various locations to study Microbial Dark Matter (Phase II).</title>
        <authorList>
            <person name="Stepanauskas R."/>
        </authorList>
    </citation>
    <scope>NUCLEOTIDE SEQUENCE [LARGE SCALE GENOMIC DNA]</scope>
    <source>
        <strain evidence="1 2">PD1</strain>
    </source>
</reference>
<gene>
    <name evidence="1" type="ORF">M2350_001172</name>
</gene>
<dbReference type="EMBL" id="JANUCP010000002">
    <property type="protein sequence ID" value="MCS3918772.1"/>
    <property type="molecule type" value="Genomic_DNA"/>
</dbReference>
<name>A0ABT2ELE4_9BACT</name>